<dbReference type="InterPro" id="IPR036397">
    <property type="entry name" value="RNaseH_sf"/>
</dbReference>
<dbReference type="AlphaFoldDB" id="H8XA40"/>
<proteinExistence type="inferred from homology"/>
<feature type="compositionally biased region" description="Polar residues" evidence="5">
    <location>
        <begin position="28"/>
        <end position="47"/>
    </location>
</feature>
<feature type="domain" description="Exonuclease" evidence="6">
    <location>
        <begin position="76"/>
        <end position="254"/>
    </location>
</feature>
<dbReference type="OrthoDB" id="270189at2759"/>
<evidence type="ECO:0000256" key="4">
    <source>
        <dbReference type="ARBA" id="ARBA00022839"/>
    </source>
</evidence>
<dbReference type="GO" id="GO:0000175">
    <property type="term" value="F:3'-5'-RNA exonuclease activity"/>
    <property type="evidence" value="ECO:0007669"/>
    <property type="project" value="InterPro"/>
</dbReference>
<gene>
    <name evidence="7" type="ORF">CORT_0G03410</name>
</gene>
<dbReference type="FunFam" id="3.30.420.10:FF:000003">
    <property type="entry name" value="Oligoribonuclease"/>
    <property type="match status" value="1"/>
</dbReference>
<evidence type="ECO:0000313" key="7">
    <source>
        <dbReference type="EMBL" id="CCG25017.1"/>
    </source>
</evidence>
<dbReference type="Proteomes" id="UP000005018">
    <property type="component" value="Chromosome 7"/>
</dbReference>
<evidence type="ECO:0000256" key="2">
    <source>
        <dbReference type="ARBA" id="ARBA00022722"/>
    </source>
</evidence>
<comment type="similarity">
    <text evidence="1">Belongs to the oligoribonuclease family.</text>
</comment>
<dbReference type="GO" id="GO:0005739">
    <property type="term" value="C:mitochondrion"/>
    <property type="evidence" value="ECO:0007669"/>
    <property type="project" value="TreeGrafter"/>
</dbReference>
<dbReference type="PANTHER" id="PTHR11046:SF0">
    <property type="entry name" value="OLIGORIBONUCLEASE, MITOCHONDRIAL"/>
    <property type="match status" value="1"/>
</dbReference>
<sequence length="276" mass="31207">MIRIARSIRAKPLSSKIQYRYITKMTSPTHSIPQSDQDQAGPINTNGSPTSTPSSSTKLASFQSFLASTPPLPKRPLIWIDCEMTGLDVLGDDVIIEICCIITDEQLNIVGDQEYETTVYCPKSKLDSMDEWCTTTHTKSGLIDKVLAHPEATTDKIETELLNYIQRYVTKPRVGVLAGNSIHMDKFFMMKQFPKVIDYLHYRVVDVSTIMEFGQRHAPTLMSYSPGKKGAHTAKADILESIEQLKWYRQYYFKSGAQIENTIKELEAKGVVKKEM</sequence>
<feature type="region of interest" description="Disordered" evidence="5">
    <location>
        <begin position="28"/>
        <end position="57"/>
    </location>
</feature>
<keyword evidence="3" id="KW-0378">Hydrolase</keyword>
<keyword evidence="8" id="KW-1185">Reference proteome</keyword>
<dbReference type="InterPro" id="IPR013520">
    <property type="entry name" value="Ribonucl_H"/>
</dbReference>
<feature type="compositionally biased region" description="Low complexity" evidence="5">
    <location>
        <begin position="48"/>
        <end position="57"/>
    </location>
</feature>
<evidence type="ECO:0000259" key="6">
    <source>
        <dbReference type="SMART" id="SM00479"/>
    </source>
</evidence>
<keyword evidence="4 7" id="KW-0269">Exonuclease</keyword>
<organism evidence="7 8">
    <name type="scientific">Candida orthopsilosis (strain 90-125)</name>
    <name type="common">Yeast</name>
    <dbReference type="NCBI Taxonomy" id="1136231"/>
    <lineage>
        <taxon>Eukaryota</taxon>
        <taxon>Fungi</taxon>
        <taxon>Dikarya</taxon>
        <taxon>Ascomycota</taxon>
        <taxon>Saccharomycotina</taxon>
        <taxon>Pichiomycetes</taxon>
        <taxon>Debaryomycetaceae</taxon>
        <taxon>Candida/Lodderomyces clade</taxon>
        <taxon>Candida</taxon>
    </lineage>
</organism>
<dbReference type="SMART" id="SM00479">
    <property type="entry name" value="EXOIII"/>
    <property type="match status" value="1"/>
</dbReference>
<dbReference type="eggNOG" id="KOG3242">
    <property type="taxonomic scope" value="Eukaryota"/>
</dbReference>
<name>H8XA40_CANO9</name>
<evidence type="ECO:0000256" key="5">
    <source>
        <dbReference type="SAM" id="MobiDB-lite"/>
    </source>
</evidence>
<dbReference type="HOGENOM" id="CLU_064761_0_1_1"/>
<dbReference type="PANTHER" id="PTHR11046">
    <property type="entry name" value="OLIGORIBONUCLEASE, MITOCHONDRIAL"/>
    <property type="match status" value="1"/>
</dbReference>
<accession>H8XA40</accession>
<evidence type="ECO:0000256" key="3">
    <source>
        <dbReference type="ARBA" id="ARBA00022801"/>
    </source>
</evidence>
<dbReference type="Pfam" id="PF00929">
    <property type="entry name" value="RNase_T"/>
    <property type="match status" value="1"/>
</dbReference>
<dbReference type="EMBL" id="HE681725">
    <property type="protein sequence ID" value="CCG25017.1"/>
    <property type="molecule type" value="Genomic_DNA"/>
</dbReference>
<dbReference type="KEGG" id="cot:CORT_0G03410"/>
<dbReference type="RefSeq" id="XP_003871142.1">
    <property type="nucleotide sequence ID" value="XM_003871093.1"/>
</dbReference>
<dbReference type="Gene3D" id="3.30.420.10">
    <property type="entry name" value="Ribonuclease H-like superfamily/Ribonuclease H"/>
    <property type="match status" value="1"/>
</dbReference>
<keyword evidence="2" id="KW-0540">Nuclease</keyword>
<dbReference type="GO" id="GO:0003676">
    <property type="term" value="F:nucleic acid binding"/>
    <property type="evidence" value="ECO:0007669"/>
    <property type="project" value="InterPro"/>
</dbReference>
<dbReference type="NCBIfam" id="NF003765">
    <property type="entry name" value="PRK05359.1"/>
    <property type="match status" value="1"/>
</dbReference>
<dbReference type="InterPro" id="IPR012337">
    <property type="entry name" value="RNaseH-like_sf"/>
</dbReference>
<dbReference type="SUPFAM" id="SSF53098">
    <property type="entry name" value="Ribonuclease H-like"/>
    <property type="match status" value="1"/>
</dbReference>
<dbReference type="InterPro" id="IPR022894">
    <property type="entry name" value="Oligoribonuclease"/>
</dbReference>
<protein>
    <submittedName>
        <fullName evidence="7">Rex2 3'-5' RNA exonuclease</fullName>
    </submittedName>
</protein>
<dbReference type="CDD" id="cd06135">
    <property type="entry name" value="Orn"/>
    <property type="match status" value="1"/>
</dbReference>
<dbReference type="GeneID" id="14542202"/>
<evidence type="ECO:0000256" key="1">
    <source>
        <dbReference type="ARBA" id="ARBA00009921"/>
    </source>
</evidence>
<reference evidence="7 8" key="1">
    <citation type="journal article" date="2012" name="PLoS ONE">
        <title>Sequence and analysis of the genome of the pathogenic yeast Candida orthopsilosis.</title>
        <authorList>
            <person name="Riccombeni A."/>
            <person name="Vidanes G."/>
            <person name="Proux-Wera E."/>
            <person name="Wolfe K.H."/>
            <person name="Butler G."/>
        </authorList>
    </citation>
    <scope>NUCLEOTIDE SEQUENCE [LARGE SCALE GENOMIC DNA]</scope>
    <source>
        <strain evidence="7 8">Co 90-125</strain>
    </source>
</reference>
<evidence type="ECO:0000313" key="8">
    <source>
        <dbReference type="Proteomes" id="UP000005018"/>
    </source>
</evidence>